<sequence>MELDKRGDATEESKINETATLYFQKLFMSNRVGDLSHLLQGIEESISLDINTALLSNYMEEEVFSALKGIGPTKAPGPDGFLALFFQRYWHIVACVCYKIVAKTIANRFQEVIGRCIEAAQSAFVPGRLISDNVLLAYEILHTFRQKRIGKK</sequence>
<dbReference type="PANTHER" id="PTHR46890">
    <property type="entry name" value="NON-LTR RETROLELEMENT REVERSE TRANSCRIPTASE-LIKE PROTEIN-RELATED"/>
    <property type="match status" value="1"/>
</dbReference>
<dbReference type="EMBL" id="SMMG02000001">
    <property type="protein sequence ID" value="KAA3486778.1"/>
    <property type="molecule type" value="Genomic_DNA"/>
</dbReference>
<keyword evidence="2" id="KW-1185">Reference proteome</keyword>
<keyword evidence="1" id="KW-0808">Transferase</keyword>
<reference evidence="2" key="1">
    <citation type="journal article" date="2019" name="Plant Biotechnol. J.">
        <title>Genome sequencing of the Australian wild diploid species Gossypium australe highlights disease resistance and delayed gland morphogenesis.</title>
        <authorList>
            <person name="Cai Y."/>
            <person name="Cai X."/>
            <person name="Wang Q."/>
            <person name="Wang P."/>
            <person name="Zhang Y."/>
            <person name="Cai C."/>
            <person name="Xu Y."/>
            <person name="Wang K."/>
            <person name="Zhou Z."/>
            <person name="Wang C."/>
            <person name="Geng S."/>
            <person name="Li B."/>
            <person name="Dong Q."/>
            <person name="Hou Y."/>
            <person name="Wang H."/>
            <person name="Ai P."/>
            <person name="Liu Z."/>
            <person name="Yi F."/>
            <person name="Sun M."/>
            <person name="An G."/>
            <person name="Cheng J."/>
            <person name="Zhang Y."/>
            <person name="Shi Q."/>
            <person name="Xie Y."/>
            <person name="Shi X."/>
            <person name="Chang Y."/>
            <person name="Huang F."/>
            <person name="Chen Y."/>
            <person name="Hong S."/>
            <person name="Mi L."/>
            <person name="Sun Q."/>
            <person name="Zhang L."/>
            <person name="Zhou B."/>
            <person name="Peng R."/>
            <person name="Zhang X."/>
            <person name="Liu F."/>
        </authorList>
    </citation>
    <scope>NUCLEOTIDE SEQUENCE [LARGE SCALE GENOMIC DNA]</scope>
    <source>
        <strain evidence="2">cv. PA1801</strain>
    </source>
</reference>
<proteinExistence type="predicted"/>
<dbReference type="InterPro" id="IPR052343">
    <property type="entry name" value="Retrotransposon-Effector_Assoc"/>
</dbReference>
<accession>A0A5B6WZ51</accession>
<dbReference type="Proteomes" id="UP000325315">
    <property type="component" value="Unassembled WGS sequence"/>
</dbReference>
<protein>
    <submittedName>
        <fullName evidence="1">Reverse transcriptase</fullName>
    </submittedName>
</protein>
<dbReference type="PANTHER" id="PTHR46890:SF48">
    <property type="entry name" value="RNA-DIRECTED DNA POLYMERASE"/>
    <property type="match status" value="1"/>
</dbReference>
<keyword evidence="1" id="KW-0548">Nucleotidyltransferase</keyword>
<name>A0A5B6WZ51_9ROSI</name>
<evidence type="ECO:0000313" key="1">
    <source>
        <dbReference type="EMBL" id="KAA3486778.1"/>
    </source>
</evidence>
<dbReference type="GO" id="GO:0003964">
    <property type="term" value="F:RNA-directed DNA polymerase activity"/>
    <property type="evidence" value="ECO:0007669"/>
    <property type="project" value="UniProtKB-KW"/>
</dbReference>
<dbReference type="OrthoDB" id="1733541at2759"/>
<gene>
    <name evidence="1" type="ORF">EPI10_030652</name>
</gene>
<dbReference type="AlphaFoldDB" id="A0A5B6WZ51"/>
<evidence type="ECO:0000313" key="2">
    <source>
        <dbReference type="Proteomes" id="UP000325315"/>
    </source>
</evidence>
<comment type="caution">
    <text evidence="1">The sequence shown here is derived from an EMBL/GenBank/DDBJ whole genome shotgun (WGS) entry which is preliminary data.</text>
</comment>
<organism evidence="1 2">
    <name type="scientific">Gossypium australe</name>
    <dbReference type="NCBI Taxonomy" id="47621"/>
    <lineage>
        <taxon>Eukaryota</taxon>
        <taxon>Viridiplantae</taxon>
        <taxon>Streptophyta</taxon>
        <taxon>Embryophyta</taxon>
        <taxon>Tracheophyta</taxon>
        <taxon>Spermatophyta</taxon>
        <taxon>Magnoliopsida</taxon>
        <taxon>eudicotyledons</taxon>
        <taxon>Gunneridae</taxon>
        <taxon>Pentapetalae</taxon>
        <taxon>rosids</taxon>
        <taxon>malvids</taxon>
        <taxon>Malvales</taxon>
        <taxon>Malvaceae</taxon>
        <taxon>Malvoideae</taxon>
        <taxon>Gossypium</taxon>
    </lineage>
</organism>
<keyword evidence="1" id="KW-0695">RNA-directed DNA polymerase</keyword>